<gene>
    <name evidence="2" type="ORF">H9826_02095</name>
</gene>
<dbReference type="Proteomes" id="UP000886824">
    <property type="component" value="Unassembled WGS sequence"/>
</dbReference>
<keyword evidence="1" id="KW-0472">Membrane</keyword>
<comment type="caution">
    <text evidence="2">The sequence shown here is derived from an EMBL/GenBank/DDBJ whole genome shotgun (WGS) entry which is preliminary data.</text>
</comment>
<reference evidence="2" key="2">
    <citation type="submission" date="2021-04" db="EMBL/GenBank/DDBJ databases">
        <authorList>
            <person name="Gilroy R."/>
        </authorList>
    </citation>
    <scope>NUCLEOTIDE SEQUENCE</scope>
    <source>
        <strain evidence="2">CHK33-7979</strain>
    </source>
</reference>
<accession>A0A9D1Z2L6</accession>
<feature type="transmembrane region" description="Helical" evidence="1">
    <location>
        <begin position="12"/>
        <end position="34"/>
    </location>
</feature>
<protein>
    <submittedName>
        <fullName evidence="2">Uncharacterized protein</fullName>
    </submittedName>
</protein>
<name>A0A9D1Z2L6_9FIRM</name>
<feature type="transmembrane region" description="Helical" evidence="1">
    <location>
        <begin position="46"/>
        <end position="65"/>
    </location>
</feature>
<reference evidence="2" key="1">
    <citation type="journal article" date="2021" name="PeerJ">
        <title>Extensive microbial diversity within the chicken gut microbiome revealed by metagenomics and culture.</title>
        <authorList>
            <person name="Gilroy R."/>
            <person name="Ravi A."/>
            <person name="Getino M."/>
            <person name="Pursley I."/>
            <person name="Horton D.L."/>
            <person name="Alikhan N.F."/>
            <person name="Baker D."/>
            <person name="Gharbi K."/>
            <person name="Hall N."/>
            <person name="Watson M."/>
            <person name="Adriaenssens E.M."/>
            <person name="Foster-Nyarko E."/>
            <person name="Jarju S."/>
            <person name="Secka A."/>
            <person name="Antonio M."/>
            <person name="Oren A."/>
            <person name="Chaudhuri R.R."/>
            <person name="La Ragione R."/>
            <person name="Hildebrand F."/>
            <person name="Pallen M.J."/>
        </authorList>
    </citation>
    <scope>NUCLEOTIDE SEQUENCE</scope>
    <source>
        <strain evidence="2">CHK33-7979</strain>
    </source>
</reference>
<keyword evidence="1" id="KW-0812">Transmembrane</keyword>
<proteinExistence type="predicted"/>
<keyword evidence="1" id="KW-1133">Transmembrane helix</keyword>
<evidence type="ECO:0000256" key="1">
    <source>
        <dbReference type="SAM" id="Phobius"/>
    </source>
</evidence>
<evidence type="ECO:0000313" key="2">
    <source>
        <dbReference type="EMBL" id="HIY72753.1"/>
    </source>
</evidence>
<sequence length="71" mass="7809">MKNKIFKYIGLEVLLLLALMLCGTIVVKIFNVALKLQFESIGTTGFIAGLCAWLILLIGWGINAAKAKRNK</sequence>
<dbReference type="AlphaFoldDB" id="A0A9D1Z2L6"/>
<dbReference type="EMBL" id="DXCX01000024">
    <property type="protein sequence ID" value="HIY72753.1"/>
    <property type="molecule type" value="Genomic_DNA"/>
</dbReference>
<organism evidence="2 3">
    <name type="scientific">Candidatus Intestinimonas merdavium</name>
    <dbReference type="NCBI Taxonomy" id="2838622"/>
    <lineage>
        <taxon>Bacteria</taxon>
        <taxon>Bacillati</taxon>
        <taxon>Bacillota</taxon>
        <taxon>Clostridia</taxon>
        <taxon>Eubacteriales</taxon>
        <taxon>Intestinimonas</taxon>
    </lineage>
</organism>
<evidence type="ECO:0000313" key="3">
    <source>
        <dbReference type="Proteomes" id="UP000886824"/>
    </source>
</evidence>